<comment type="caution">
    <text evidence="5">The sequence shown here is derived from an EMBL/GenBank/DDBJ whole genome shotgun (WGS) entry which is preliminary data.</text>
</comment>
<evidence type="ECO:0000256" key="2">
    <source>
        <dbReference type="ARBA" id="ARBA00022801"/>
    </source>
</evidence>
<evidence type="ECO:0000313" key="5">
    <source>
        <dbReference type="EMBL" id="MFD2523909.1"/>
    </source>
</evidence>
<dbReference type="SUPFAM" id="SSF53187">
    <property type="entry name" value="Zn-dependent exopeptidases"/>
    <property type="match status" value="1"/>
</dbReference>
<dbReference type="EMBL" id="JBHULC010000039">
    <property type="protein sequence ID" value="MFD2523909.1"/>
    <property type="molecule type" value="Genomic_DNA"/>
</dbReference>
<reference evidence="6" key="1">
    <citation type="journal article" date="2019" name="Int. J. Syst. Evol. Microbiol.">
        <title>The Global Catalogue of Microorganisms (GCM) 10K type strain sequencing project: providing services to taxonomists for standard genome sequencing and annotation.</title>
        <authorList>
            <consortium name="The Broad Institute Genomics Platform"/>
            <consortium name="The Broad Institute Genome Sequencing Center for Infectious Disease"/>
            <person name="Wu L."/>
            <person name="Ma J."/>
        </authorList>
    </citation>
    <scope>NUCLEOTIDE SEQUENCE [LARGE SCALE GENOMIC DNA]</scope>
    <source>
        <strain evidence="6">KCTC 52344</strain>
    </source>
</reference>
<dbReference type="SUPFAM" id="SSF55031">
    <property type="entry name" value="Bacterial exopeptidase dimerisation domain"/>
    <property type="match status" value="1"/>
</dbReference>
<dbReference type="Pfam" id="PF07687">
    <property type="entry name" value="M20_dimer"/>
    <property type="match status" value="1"/>
</dbReference>
<dbReference type="Proteomes" id="UP001597510">
    <property type="component" value="Unassembled WGS sequence"/>
</dbReference>
<dbReference type="PANTHER" id="PTHR43808:SF32">
    <property type="entry name" value="ARGE_DAPE-RELATED DEACYLASE"/>
    <property type="match status" value="1"/>
</dbReference>
<dbReference type="RefSeq" id="WP_340238848.1">
    <property type="nucleotide sequence ID" value="NZ_JBBEWC010000010.1"/>
</dbReference>
<feature type="domain" description="Peptidase M20 dimerisation" evidence="4">
    <location>
        <begin position="210"/>
        <end position="327"/>
    </location>
</feature>
<name>A0ABW5JEY0_9BACT</name>
<keyword evidence="3" id="KW-0732">Signal</keyword>
<evidence type="ECO:0000256" key="3">
    <source>
        <dbReference type="SAM" id="SignalP"/>
    </source>
</evidence>
<evidence type="ECO:0000313" key="6">
    <source>
        <dbReference type="Proteomes" id="UP001597510"/>
    </source>
</evidence>
<sequence length="428" mass="46580">MKKIYLFLFLLFGASSYAQKISPVEKKIVEHIKSNVKQTEQLLEQVVNINSGTLNLEGVKQVGQVFRKEFEAMGFTTEWIPLPDSLNRAGHLVAYRKGKKGKKLFLIGHLDTVFERSMPFTPFTRLNDTTATGQGVNDMKGGDVMIIAALQALHAQKLLDDTSITIYFTGDEESSGKPTSVSRKDFIDRAKQSDIALAYENAMSFNIAATARRGASGWELVTSGKTGHSSGIFSQNMGYGAIYEAARILDEFREALSQEKYLTFNPGVISGGTEVNYDPASAKGEAVGKTNIVAQKVIVSGDLRFISEAQKENARTHMRDIVSKHLNGTNAEIKFSDGIPAMEPTQANTDLLKVLNQVSLDLNMGEVKAGDPGSRGAGDISYIAQYVPCLDGLGASGKGAHAPGETINLKEFPALTQRTALLIYRLTQ</sequence>
<proteinExistence type="predicted"/>
<feature type="signal peptide" evidence="3">
    <location>
        <begin position="1"/>
        <end position="20"/>
    </location>
</feature>
<dbReference type="PANTHER" id="PTHR43808">
    <property type="entry name" value="ACETYLORNITHINE DEACETYLASE"/>
    <property type="match status" value="1"/>
</dbReference>
<dbReference type="Gene3D" id="3.30.70.360">
    <property type="match status" value="1"/>
</dbReference>
<keyword evidence="1" id="KW-0479">Metal-binding</keyword>
<gene>
    <name evidence="5" type="ORF">ACFSR2_23620</name>
</gene>
<protein>
    <submittedName>
        <fullName evidence="5">M20/M25/M40 family metallo-hydrolase</fullName>
    </submittedName>
</protein>
<dbReference type="Gene3D" id="3.40.630.10">
    <property type="entry name" value="Zn peptidases"/>
    <property type="match status" value="1"/>
</dbReference>
<dbReference type="Pfam" id="PF01546">
    <property type="entry name" value="Peptidase_M20"/>
    <property type="match status" value="1"/>
</dbReference>
<dbReference type="InterPro" id="IPR011650">
    <property type="entry name" value="Peptidase_M20_dimer"/>
</dbReference>
<accession>A0ABW5JEY0</accession>
<evidence type="ECO:0000256" key="1">
    <source>
        <dbReference type="ARBA" id="ARBA00022723"/>
    </source>
</evidence>
<organism evidence="5 6">
    <name type="scientific">Emticicia soli</name>
    <dbReference type="NCBI Taxonomy" id="2027878"/>
    <lineage>
        <taxon>Bacteria</taxon>
        <taxon>Pseudomonadati</taxon>
        <taxon>Bacteroidota</taxon>
        <taxon>Cytophagia</taxon>
        <taxon>Cytophagales</taxon>
        <taxon>Leadbetterellaceae</taxon>
        <taxon>Emticicia</taxon>
    </lineage>
</organism>
<dbReference type="InterPro" id="IPR050072">
    <property type="entry name" value="Peptidase_M20A"/>
</dbReference>
<evidence type="ECO:0000259" key="4">
    <source>
        <dbReference type="Pfam" id="PF07687"/>
    </source>
</evidence>
<feature type="chain" id="PRO_5046165834" evidence="3">
    <location>
        <begin position="21"/>
        <end position="428"/>
    </location>
</feature>
<dbReference type="InterPro" id="IPR036264">
    <property type="entry name" value="Bact_exopeptidase_dim_dom"/>
</dbReference>
<keyword evidence="2" id="KW-0378">Hydrolase</keyword>
<keyword evidence="6" id="KW-1185">Reference proteome</keyword>
<dbReference type="InterPro" id="IPR002933">
    <property type="entry name" value="Peptidase_M20"/>
</dbReference>